<dbReference type="EMBL" id="JACSQY010000006">
    <property type="protein sequence ID" value="MBD7908640.1"/>
    <property type="molecule type" value="Genomic_DNA"/>
</dbReference>
<keyword evidence="2" id="KW-0378">Hydrolase</keyword>
<comment type="caution">
    <text evidence="2">The sequence shown here is derived from an EMBL/GenBank/DDBJ whole genome shotgun (WGS) entry which is preliminary data.</text>
</comment>
<keyword evidence="3" id="KW-1185">Reference proteome</keyword>
<dbReference type="PANTHER" id="PTHR40031:SF1">
    <property type="entry name" value="MEMBRANE-BOUND METAL-DEPENDENT HYDROLASE"/>
    <property type="match status" value="1"/>
</dbReference>
<dbReference type="Proteomes" id="UP000659496">
    <property type="component" value="Unassembled WGS sequence"/>
</dbReference>
<gene>
    <name evidence="2" type="ORF">H9659_09895</name>
</gene>
<feature type="transmembrane region" description="Helical" evidence="1">
    <location>
        <begin position="69"/>
        <end position="87"/>
    </location>
</feature>
<organism evidence="2 3">
    <name type="scientific">Sporosarcina gallistercoris</name>
    <dbReference type="NCBI Taxonomy" id="2762245"/>
    <lineage>
        <taxon>Bacteria</taxon>
        <taxon>Bacillati</taxon>
        <taxon>Bacillota</taxon>
        <taxon>Bacilli</taxon>
        <taxon>Bacillales</taxon>
        <taxon>Caryophanaceae</taxon>
        <taxon>Sporosarcina</taxon>
    </lineage>
</organism>
<feature type="transmembrane region" description="Helical" evidence="1">
    <location>
        <begin position="93"/>
        <end position="115"/>
    </location>
</feature>
<evidence type="ECO:0000313" key="2">
    <source>
        <dbReference type="EMBL" id="MBD7908640.1"/>
    </source>
</evidence>
<dbReference type="Pfam" id="PF04307">
    <property type="entry name" value="YdjM"/>
    <property type="match status" value="1"/>
</dbReference>
<dbReference type="InterPro" id="IPR053170">
    <property type="entry name" value="Transcription_regulator"/>
</dbReference>
<keyword evidence="1" id="KW-0472">Membrane</keyword>
<accession>A0ABR8PKE9</accession>
<proteinExistence type="predicted"/>
<sequence length="327" mass="36985">MDTGTHIAMGIAISGLAMADPVVASHSATMGPVFAGIMLGSLAPDTDTVLKLRNNAVYIRNHRGMTHSIPAVLLWPIIISIVLSLFVPEANFIHLWAWTFLAVFIHVFVDIFNSYGTQALRPFSQKWVALSVINTFDPIYFGLHVLAIASWVLGTPPVQTMAVLYGVIFLYYLLRFAVHAAVKRAVYNTIPAATEVYIAPTMRFFQWRIAASTETDHYVGRAYGRSVNIYDRFDRKPLPKSPYVEAAMTDRNIAAFVSFSPIYRWEISQVDVLTEVRLIDLRYRSKTFYPFVAVAHVDEDFNVVNSYTGWIFSEDKLRKKLNFIQES</sequence>
<feature type="transmembrane region" description="Helical" evidence="1">
    <location>
        <begin position="158"/>
        <end position="174"/>
    </location>
</feature>
<dbReference type="InterPro" id="IPR007404">
    <property type="entry name" value="YdjM-like"/>
</dbReference>
<protein>
    <submittedName>
        <fullName evidence="2">Metal-dependent hydrolase</fullName>
    </submittedName>
</protein>
<keyword evidence="1" id="KW-0812">Transmembrane</keyword>
<feature type="transmembrane region" description="Helical" evidence="1">
    <location>
        <begin position="127"/>
        <end position="152"/>
    </location>
</feature>
<dbReference type="GO" id="GO:0016787">
    <property type="term" value="F:hydrolase activity"/>
    <property type="evidence" value="ECO:0007669"/>
    <property type="project" value="UniProtKB-KW"/>
</dbReference>
<evidence type="ECO:0000313" key="3">
    <source>
        <dbReference type="Proteomes" id="UP000659496"/>
    </source>
</evidence>
<reference evidence="2 3" key="1">
    <citation type="submission" date="2020-08" db="EMBL/GenBank/DDBJ databases">
        <title>A Genomic Blueprint of the Chicken Gut Microbiome.</title>
        <authorList>
            <person name="Gilroy R."/>
            <person name="Ravi A."/>
            <person name="Getino M."/>
            <person name="Pursley I."/>
            <person name="Horton D.L."/>
            <person name="Alikhan N.-F."/>
            <person name="Baker D."/>
            <person name="Gharbi K."/>
            <person name="Hall N."/>
            <person name="Watson M."/>
            <person name="Adriaenssens E.M."/>
            <person name="Foster-Nyarko E."/>
            <person name="Jarju S."/>
            <person name="Secka A."/>
            <person name="Antonio M."/>
            <person name="Oren A."/>
            <person name="Chaudhuri R."/>
            <person name="La Ragione R.M."/>
            <person name="Hildebrand F."/>
            <person name="Pallen M.J."/>
        </authorList>
    </citation>
    <scope>NUCLEOTIDE SEQUENCE [LARGE SCALE GENOMIC DNA]</scope>
    <source>
        <strain evidence="2 3">Sa3CUA8</strain>
    </source>
</reference>
<dbReference type="PANTHER" id="PTHR40031">
    <property type="entry name" value="HYPOTHETICAL MEMBRANE SPANNING PROTEIN"/>
    <property type="match status" value="1"/>
</dbReference>
<keyword evidence="1" id="KW-1133">Transmembrane helix</keyword>
<dbReference type="RefSeq" id="WP_191689969.1">
    <property type="nucleotide sequence ID" value="NZ_JACSQY010000006.1"/>
</dbReference>
<name>A0ABR8PKE9_9BACL</name>
<evidence type="ECO:0000256" key="1">
    <source>
        <dbReference type="SAM" id="Phobius"/>
    </source>
</evidence>